<name>A0ACB7TP04_HYAAI</name>
<organism evidence="1 2">
    <name type="scientific">Hyalomma asiaticum</name>
    <name type="common">Tick</name>
    <dbReference type="NCBI Taxonomy" id="266040"/>
    <lineage>
        <taxon>Eukaryota</taxon>
        <taxon>Metazoa</taxon>
        <taxon>Ecdysozoa</taxon>
        <taxon>Arthropoda</taxon>
        <taxon>Chelicerata</taxon>
        <taxon>Arachnida</taxon>
        <taxon>Acari</taxon>
        <taxon>Parasitiformes</taxon>
        <taxon>Ixodida</taxon>
        <taxon>Ixodoidea</taxon>
        <taxon>Ixodidae</taxon>
        <taxon>Hyalomminae</taxon>
        <taxon>Hyalomma</taxon>
    </lineage>
</organism>
<evidence type="ECO:0000313" key="1">
    <source>
        <dbReference type="EMBL" id="KAH6947951.1"/>
    </source>
</evidence>
<dbReference type="EMBL" id="CM023481">
    <property type="protein sequence ID" value="KAH6947951.1"/>
    <property type="molecule type" value="Genomic_DNA"/>
</dbReference>
<keyword evidence="2" id="KW-1185">Reference proteome</keyword>
<reference evidence="1" key="1">
    <citation type="submission" date="2020-05" db="EMBL/GenBank/DDBJ databases">
        <title>Large-scale comparative analyses of tick genomes elucidate their genetic diversity and vector capacities.</title>
        <authorList>
            <person name="Jia N."/>
            <person name="Wang J."/>
            <person name="Shi W."/>
            <person name="Du L."/>
            <person name="Sun Y."/>
            <person name="Zhan W."/>
            <person name="Jiang J."/>
            <person name="Wang Q."/>
            <person name="Zhang B."/>
            <person name="Ji P."/>
            <person name="Sakyi L.B."/>
            <person name="Cui X."/>
            <person name="Yuan T."/>
            <person name="Jiang B."/>
            <person name="Yang W."/>
            <person name="Lam T.T.-Y."/>
            <person name="Chang Q."/>
            <person name="Ding S."/>
            <person name="Wang X."/>
            <person name="Zhu J."/>
            <person name="Ruan X."/>
            <person name="Zhao L."/>
            <person name="Wei J."/>
            <person name="Que T."/>
            <person name="Du C."/>
            <person name="Cheng J."/>
            <person name="Dai P."/>
            <person name="Han X."/>
            <person name="Huang E."/>
            <person name="Gao Y."/>
            <person name="Liu J."/>
            <person name="Shao H."/>
            <person name="Ye R."/>
            <person name="Li L."/>
            <person name="Wei W."/>
            <person name="Wang X."/>
            <person name="Wang C."/>
            <person name="Yang T."/>
            <person name="Huo Q."/>
            <person name="Li W."/>
            <person name="Guo W."/>
            <person name="Chen H."/>
            <person name="Zhou L."/>
            <person name="Ni X."/>
            <person name="Tian J."/>
            <person name="Zhou Y."/>
            <person name="Sheng Y."/>
            <person name="Liu T."/>
            <person name="Pan Y."/>
            <person name="Xia L."/>
            <person name="Li J."/>
            <person name="Zhao F."/>
            <person name="Cao W."/>
        </authorList>
    </citation>
    <scope>NUCLEOTIDE SEQUENCE</scope>
    <source>
        <strain evidence="1">Hyas-2018</strain>
    </source>
</reference>
<protein>
    <submittedName>
        <fullName evidence="1">Uncharacterized protein</fullName>
    </submittedName>
</protein>
<dbReference type="Proteomes" id="UP000821845">
    <property type="component" value="Chromosome 1"/>
</dbReference>
<evidence type="ECO:0000313" key="2">
    <source>
        <dbReference type="Proteomes" id="UP000821845"/>
    </source>
</evidence>
<comment type="caution">
    <text evidence="1">The sequence shown here is derived from an EMBL/GenBank/DDBJ whole genome shotgun (WGS) entry which is preliminary data.</text>
</comment>
<accession>A0ACB7TP04</accession>
<sequence length="285" mass="31569">MGVPSCSRRKRLIDGSVPAFSEGSPALKTPSTMSLGPSRDETDDDVSQNKAIMYLLFDYQDTVADPWNEPDGRCCCVGCRKRLFRLADCFQRDHDVEEDFPPLRTITPGVTSVTQRRRSRSRGGRSRSRGRSASVARSRSRTPAVRIGTQGVHQGTWATKVKKTAQPQVKEGAASEHVSFELVDRIQKENATLESIIEQLRAEIAEMKEAKAVKAALPSRPNRPVETLGESPAVPMDTHSEVRPAKRKAPSEQIRKAELDFQTQIADSIAEIKKTQAHGRGDCLF</sequence>
<proteinExistence type="predicted"/>
<gene>
    <name evidence="1" type="ORF">HPB50_022134</name>
</gene>